<comment type="caution">
    <text evidence="2">The sequence shown here is derived from an EMBL/GenBank/DDBJ whole genome shotgun (WGS) entry which is preliminary data.</text>
</comment>
<feature type="region of interest" description="Disordered" evidence="1">
    <location>
        <begin position="1"/>
        <end position="37"/>
    </location>
</feature>
<dbReference type="EMBL" id="RCHS01001486">
    <property type="protein sequence ID" value="RMX53245.1"/>
    <property type="molecule type" value="Genomic_DNA"/>
</dbReference>
<protein>
    <submittedName>
        <fullName evidence="2">Uncharacterized protein</fullName>
    </submittedName>
</protein>
<keyword evidence="3" id="KW-1185">Reference proteome</keyword>
<feature type="region of interest" description="Disordered" evidence="1">
    <location>
        <begin position="49"/>
        <end position="95"/>
    </location>
</feature>
<gene>
    <name evidence="2" type="ORF">pdam_00024399</name>
</gene>
<organism evidence="2 3">
    <name type="scientific">Pocillopora damicornis</name>
    <name type="common">Cauliflower coral</name>
    <name type="synonym">Millepora damicornis</name>
    <dbReference type="NCBI Taxonomy" id="46731"/>
    <lineage>
        <taxon>Eukaryota</taxon>
        <taxon>Metazoa</taxon>
        <taxon>Cnidaria</taxon>
        <taxon>Anthozoa</taxon>
        <taxon>Hexacorallia</taxon>
        <taxon>Scleractinia</taxon>
        <taxon>Astrocoeniina</taxon>
        <taxon>Pocilloporidae</taxon>
        <taxon>Pocillopora</taxon>
    </lineage>
</organism>
<feature type="compositionally biased region" description="Basic and acidic residues" evidence="1">
    <location>
        <begin position="54"/>
        <end position="89"/>
    </location>
</feature>
<dbReference type="AlphaFoldDB" id="A0A3M6UHX4"/>
<accession>A0A3M6UHX4</accession>
<evidence type="ECO:0000313" key="2">
    <source>
        <dbReference type="EMBL" id="RMX53245.1"/>
    </source>
</evidence>
<sequence length="184" mass="20991">MAASNMEIRMETDEYSEGINVDVEREDSRSVSHKKRKIGKSDNTFLTVLTSDKSNSKKKEDGEEMRQKALEKLGETSKRKREKGGDGKAKKTSKSSSDTIEYLREKIVDFLIQKHTVFCDPINCSQNAVAVEPIKFFNGLETSTVPVLENFKMRDNICSPYISYIQWKHEDHVSCLEGRLTNTT</sequence>
<evidence type="ECO:0000256" key="1">
    <source>
        <dbReference type="SAM" id="MobiDB-lite"/>
    </source>
</evidence>
<dbReference type="Proteomes" id="UP000275408">
    <property type="component" value="Unassembled WGS sequence"/>
</dbReference>
<reference evidence="2 3" key="1">
    <citation type="journal article" date="2018" name="Sci. Rep.">
        <title>Comparative analysis of the Pocillopora damicornis genome highlights role of immune system in coral evolution.</title>
        <authorList>
            <person name="Cunning R."/>
            <person name="Bay R.A."/>
            <person name="Gillette P."/>
            <person name="Baker A.C."/>
            <person name="Traylor-Knowles N."/>
        </authorList>
    </citation>
    <scope>NUCLEOTIDE SEQUENCE [LARGE SCALE GENOMIC DNA]</scope>
    <source>
        <strain evidence="2">RSMAS</strain>
        <tissue evidence="2">Whole animal</tissue>
    </source>
</reference>
<name>A0A3M6UHX4_POCDA</name>
<proteinExistence type="predicted"/>
<evidence type="ECO:0000313" key="3">
    <source>
        <dbReference type="Proteomes" id="UP000275408"/>
    </source>
</evidence>